<evidence type="ECO:0000256" key="2">
    <source>
        <dbReference type="ARBA" id="ARBA00022573"/>
    </source>
</evidence>
<name>A0A511B071_9PROT</name>
<dbReference type="CDD" id="cd11646">
    <property type="entry name" value="Precorrin_3B_C17_MT"/>
    <property type="match status" value="1"/>
</dbReference>
<dbReference type="InterPro" id="IPR000878">
    <property type="entry name" value="4pyrrol_Mease"/>
</dbReference>
<dbReference type="GO" id="GO:0032259">
    <property type="term" value="P:methylation"/>
    <property type="evidence" value="ECO:0007669"/>
    <property type="project" value="UniProtKB-KW"/>
</dbReference>
<evidence type="ECO:0000256" key="5">
    <source>
        <dbReference type="ARBA" id="ARBA00022691"/>
    </source>
</evidence>
<keyword evidence="2" id="KW-0169">Cobalamin biosynthesis</keyword>
<keyword evidence="3 7" id="KW-0489">Methyltransferase</keyword>
<dbReference type="Gene3D" id="3.30.950.10">
    <property type="entry name" value="Methyltransferase, Cobalt-precorrin-4 Transmethylase, Domain 2"/>
    <property type="match status" value="1"/>
</dbReference>
<dbReference type="AlphaFoldDB" id="A0A511B071"/>
<sequence length="250" mass="26872">MSRLFVVGLGPGSQSQLTPEAQSALEGATDLVGYGPYVERVRVAPHVRRHGTDNRVEIDRARHALKMTLEGRQVVVVSGGDSGVFGMASAVFEAIENGPPAWRSIEVTVIPGVTAVLAAAARLGAPLGGDFCVISLSDNLKPWETVCRRLRLAAEAGFVIALYNARSKARPWQLGEAFDLLRQNVSGNVPVAFARAVGRPDERIILTDLESADPELVDMSTLVLIGCRLTRTIARADGGQWLYTSRKVEA</sequence>
<protein>
    <submittedName>
        <fullName evidence="7">Precorrin-3B C(17)-methyltransferase</fullName>
    </submittedName>
</protein>
<dbReference type="OrthoDB" id="9772960at2"/>
<evidence type="ECO:0000313" key="8">
    <source>
        <dbReference type="Proteomes" id="UP000321230"/>
    </source>
</evidence>
<reference evidence="7 8" key="1">
    <citation type="submission" date="2019-07" db="EMBL/GenBank/DDBJ databases">
        <title>Whole genome shotgun sequence of Gluconobacter wancherniae NBRC 103581.</title>
        <authorList>
            <person name="Hosoyama A."/>
            <person name="Uohara A."/>
            <person name="Ohji S."/>
            <person name="Ichikawa N."/>
        </authorList>
    </citation>
    <scope>NUCLEOTIDE SEQUENCE [LARGE SCALE GENOMIC DNA]</scope>
    <source>
        <strain evidence="7 8">NBRC 103581</strain>
    </source>
</reference>
<proteinExistence type="predicted"/>
<dbReference type="InterPro" id="IPR035996">
    <property type="entry name" value="4pyrrol_Methylase_sf"/>
</dbReference>
<dbReference type="EMBL" id="BJUZ01000001">
    <property type="protein sequence ID" value="GEK92973.1"/>
    <property type="molecule type" value="Genomic_DNA"/>
</dbReference>
<accession>A0A511B071</accession>
<dbReference type="InterPro" id="IPR051810">
    <property type="entry name" value="Precorrin_MeTrfase"/>
</dbReference>
<evidence type="ECO:0000256" key="4">
    <source>
        <dbReference type="ARBA" id="ARBA00022679"/>
    </source>
</evidence>
<keyword evidence="4 7" id="KW-0808">Transferase</keyword>
<dbReference type="InterPro" id="IPR014777">
    <property type="entry name" value="4pyrrole_Mease_sub1"/>
</dbReference>
<dbReference type="GO" id="GO:0008168">
    <property type="term" value="F:methyltransferase activity"/>
    <property type="evidence" value="ECO:0007669"/>
    <property type="project" value="UniProtKB-KW"/>
</dbReference>
<keyword evidence="8" id="KW-1185">Reference proteome</keyword>
<dbReference type="PANTHER" id="PTHR47036">
    <property type="entry name" value="COBALT-FACTOR III C(17)-METHYLTRANSFERASE-RELATED"/>
    <property type="match status" value="1"/>
</dbReference>
<organism evidence="7 8">
    <name type="scientific">Gluconobacter wancherniae NBRC 103581</name>
    <dbReference type="NCBI Taxonomy" id="656744"/>
    <lineage>
        <taxon>Bacteria</taxon>
        <taxon>Pseudomonadati</taxon>
        <taxon>Pseudomonadota</taxon>
        <taxon>Alphaproteobacteria</taxon>
        <taxon>Acetobacterales</taxon>
        <taxon>Acetobacteraceae</taxon>
        <taxon>Gluconobacter</taxon>
    </lineage>
</organism>
<comment type="pathway">
    <text evidence="1">Cofactor biosynthesis; adenosylcobalamin biosynthesis.</text>
</comment>
<evidence type="ECO:0000256" key="3">
    <source>
        <dbReference type="ARBA" id="ARBA00022603"/>
    </source>
</evidence>
<dbReference type="Gene3D" id="3.40.1010.10">
    <property type="entry name" value="Cobalt-precorrin-4 Transmethylase, Domain 1"/>
    <property type="match status" value="1"/>
</dbReference>
<evidence type="ECO:0000259" key="6">
    <source>
        <dbReference type="Pfam" id="PF00590"/>
    </source>
</evidence>
<dbReference type="Proteomes" id="UP000321230">
    <property type="component" value="Unassembled WGS sequence"/>
</dbReference>
<dbReference type="UniPathway" id="UPA00148"/>
<comment type="caution">
    <text evidence="7">The sequence shown here is derived from an EMBL/GenBank/DDBJ whole genome shotgun (WGS) entry which is preliminary data.</text>
</comment>
<dbReference type="Pfam" id="PF00590">
    <property type="entry name" value="TP_methylase"/>
    <property type="match status" value="1"/>
</dbReference>
<dbReference type="InterPro" id="IPR006363">
    <property type="entry name" value="Cbl_synth_CobJ/CibH_dom"/>
</dbReference>
<keyword evidence="5" id="KW-0949">S-adenosyl-L-methionine</keyword>
<dbReference type="RefSeq" id="WP_146794136.1">
    <property type="nucleotide sequence ID" value="NZ_BARC01000004.1"/>
</dbReference>
<evidence type="ECO:0000256" key="1">
    <source>
        <dbReference type="ARBA" id="ARBA00004953"/>
    </source>
</evidence>
<dbReference type="GO" id="GO:0009236">
    <property type="term" value="P:cobalamin biosynthetic process"/>
    <property type="evidence" value="ECO:0007669"/>
    <property type="project" value="UniProtKB-UniPathway"/>
</dbReference>
<gene>
    <name evidence="7" type="ORF">GWA01_07430</name>
</gene>
<dbReference type="InterPro" id="IPR014776">
    <property type="entry name" value="4pyrrole_Mease_sub2"/>
</dbReference>
<dbReference type="NCBIfam" id="TIGR01466">
    <property type="entry name" value="cobJ_cbiH"/>
    <property type="match status" value="1"/>
</dbReference>
<dbReference type="PANTHER" id="PTHR47036:SF1">
    <property type="entry name" value="COBALT-FACTOR III C(17)-METHYLTRANSFERASE-RELATED"/>
    <property type="match status" value="1"/>
</dbReference>
<feature type="domain" description="Tetrapyrrole methylase" evidence="6">
    <location>
        <begin position="4"/>
        <end position="212"/>
    </location>
</feature>
<dbReference type="SUPFAM" id="SSF53790">
    <property type="entry name" value="Tetrapyrrole methylase"/>
    <property type="match status" value="1"/>
</dbReference>
<evidence type="ECO:0000313" key="7">
    <source>
        <dbReference type="EMBL" id="GEK92973.1"/>
    </source>
</evidence>